<proteinExistence type="predicted"/>
<comment type="caution">
    <text evidence="3">The sequence shown here is derived from an EMBL/GenBank/DDBJ whole genome shotgun (WGS) entry which is preliminary data.</text>
</comment>
<feature type="transmembrane region" description="Helical" evidence="1">
    <location>
        <begin position="59"/>
        <end position="78"/>
    </location>
</feature>
<keyword evidence="4" id="KW-1185">Reference proteome</keyword>
<feature type="transmembrane region" description="Helical" evidence="1">
    <location>
        <begin position="174"/>
        <end position="194"/>
    </location>
</feature>
<sequence>MTGIAVGGRRRALWFTVLWAAVGVGSFIIGVQSELGQRAEGVVLDAAEFTTSPPAPLNLVSTPAIAVALLIIGVLALFAHGIQRALVVTLLPAAAIAASQLLKLQLLTRPQLFEFDAPNTFPSGHMTVFTALVAGLIWAVPARIRAFVAVAGAALLGAVSWQLLAYGWHRPSDILGALALGVLAFALACLARPARARGRVALGRTLSIGLALIGWIVVGAALVLAGIAALQSHPDLMLTAGEFGGVGASALAARSILLLSAGRA</sequence>
<evidence type="ECO:0000313" key="3">
    <source>
        <dbReference type="EMBL" id="MBL3679291.1"/>
    </source>
</evidence>
<dbReference type="RefSeq" id="WP_202344572.1">
    <property type="nucleotide sequence ID" value="NZ_BAAAPI010000015.1"/>
</dbReference>
<reference evidence="3 4" key="1">
    <citation type="submission" date="2018-09" db="EMBL/GenBank/DDBJ databases">
        <title>Comparative genomics of Leucobacter spp.</title>
        <authorList>
            <person name="Reis A.C."/>
            <person name="Kolvenbach B.A."/>
            <person name="Corvini P.F.X."/>
            <person name="Nunes O.C."/>
        </authorList>
    </citation>
    <scope>NUCLEOTIDE SEQUENCE [LARGE SCALE GENOMIC DNA]</scope>
    <source>
        <strain evidence="3 4">TAN 31504</strain>
    </source>
</reference>
<keyword evidence="1" id="KW-1133">Transmembrane helix</keyword>
<dbReference type="InterPro" id="IPR036938">
    <property type="entry name" value="PAP2/HPO_sf"/>
</dbReference>
<feature type="transmembrane region" description="Helical" evidence="1">
    <location>
        <begin position="12"/>
        <end position="31"/>
    </location>
</feature>
<accession>A0ABS1SHA4</accession>
<dbReference type="Gene3D" id="1.20.144.10">
    <property type="entry name" value="Phosphatidic acid phosphatase type 2/haloperoxidase"/>
    <property type="match status" value="1"/>
</dbReference>
<organism evidence="3 4">
    <name type="scientific">Leucobacter chromiireducens subsp. solipictus</name>
    <dbReference type="NCBI Taxonomy" id="398235"/>
    <lineage>
        <taxon>Bacteria</taxon>
        <taxon>Bacillati</taxon>
        <taxon>Actinomycetota</taxon>
        <taxon>Actinomycetes</taxon>
        <taxon>Micrococcales</taxon>
        <taxon>Microbacteriaceae</taxon>
        <taxon>Leucobacter</taxon>
    </lineage>
</organism>
<feature type="transmembrane region" description="Helical" evidence="1">
    <location>
        <begin position="147"/>
        <end position="168"/>
    </location>
</feature>
<feature type="transmembrane region" description="Helical" evidence="1">
    <location>
        <begin position="85"/>
        <end position="102"/>
    </location>
</feature>
<feature type="transmembrane region" description="Helical" evidence="1">
    <location>
        <begin position="236"/>
        <end position="259"/>
    </location>
</feature>
<evidence type="ECO:0000256" key="1">
    <source>
        <dbReference type="SAM" id="Phobius"/>
    </source>
</evidence>
<feature type="domain" description="Phosphatidic acid phosphatase type 2/haloperoxidase" evidence="2">
    <location>
        <begin position="111"/>
        <end position="193"/>
    </location>
</feature>
<feature type="transmembrane region" description="Helical" evidence="1">
    <location>
        <begin position="206"/>
        <end position="230"/>
    </location>
</feature>
<dbReference type="InterPro" id="IPR000326">
    <property type="entry name" value="PAP2/HPO"/>
</dbReference>
<keyword evidence="1" id="KW-0472">Membrane</keyword>
<evidence type="ECO:0000313" key="4">
    <source>
        <dbReference type="Proteomes" id="UP001645859"/>
    </source>
</evidence>
<protein>
    <submittedName>
        <fullName evidence="3">Phosphatase PAP2 family protein</fullName>
    </submittedName>
</protein>
<gene>
    <name evidence="3" type="ORF">D3230_08260</name>
</gene>
<dbReference type="EMBL" id="QYAC01000004">
    <property type="protein sequence ID" value="MBL3679291.1"/>
    <property type="molecule type" value="Genomic_DNA"/>
</dbReference>
<feature type="transmembrane region" description="Helical" evidence="1">
    <location>
        <begin position="122"/>
        <end position="140"/>
    </location>
</feature>
<dbReference type="Proteomes" id="UP001645859">
    <property type="component" value="Unassembled WGS sequence"/>
</dbReference>
<evidence type="ECO:0000259" key="2">
    <source>
        <dbReference type="Pfam" id="PF01569"/>
    </source>
</evidence>
<dbReference type="Pfam" id="PF01569">
    <property type="entry name" value="PAP2"/>
    <property type="match status" value="1"/>
</dbReference>
<keyword evidence="1" id="KW-0812">Transmembrane</keyword>
<name>A0ABS1SHA4_9MICO</name>
<dbReference type="SUPFAM" id="SSF48317">
    <property type="entry name" value="Acid phosphatase/Vanadium-dependent haloperoxidase"/>
    <property type="match status" value="1"/>
</dbReference>